<feature type="transmembrane region" description="Helical" evidence="1">
    <location>
        <begin position="95"/>
        <end position="115"/>
    </location>
</feature>
<feature type="domain" description="DUF4220" evidence="2">
    <location>
        <begin position="70"/>
        <end position="460"/>
    </location>
</feature>
<feature type="transmembrane region" description="Helical" evidence="1">
    <location>
        <begin position="30"/>
        <end position="54"/>
    </location>
</feature>
<dbReference type="PANTHER" id="PTHR31325">
    <property type="entry name" value="OS01G0798800 PROTEIN-RELATED"/>
    <property type="match status" value="1"/>
</dbReference>
<proteinExistence type="predicted"/>
<accession>A0A835EQL4</accession>
<organism evidence="3 4">
    <name type="scientific">Digitaria exilis</name>
    <dbReference type="NCBI Taxonomy" id="1010633"/>
    <lineage>
        <taxon>Eukaryota</taxon>
        <taxon>Viridiplantae</taxon>
        <taxon>Streptophyta</taxon>
        <taxon>Embryophyta</taxon>
        <taxon>Tracheophyta</taxon>
        <taxon>Spermatophyta</taxon>
        <taxon>Magnoliopsida</taxon>
        <taxon>Liliopsida</taxon>
        <taxon>Poales</taxon>
        <taxon>Poaceae</taxon>
        <taxon>PACMAD clade</taxon>
        <taxon>Panicoideae</taxon>
        <taxon>Panicodae</taxon>
        <taxon>Paniceae</taxon>
        <taxon>Anthephorinae</taxon>
        <taxon>Digitaria</taxon>
    </lineage>
</organism>
<dbReference type="Pfam" id="PF13968">
    <property type="entry name" value="DUF4220"/>
    <property type="match status" value="1"/>
</dbReference>
<keyword evidence="1" id="KW-0812">Transmembrane</keyword>
<evidence type="ECO:0000313" key="4">
    <source>
        <dbReference type="Proteomes" id="UP000636709"/>
    </source>
</evidence>
<dbReference type="Proteomes" id="UP000636709">
    <property type="component" value="Unassembled WGS sequence"/>
</dbReference>
<reference evidence="3" key="1">
    <citation type="submission" date="2020-07" db="EMBL/GenBank/DDBJ databases">
        <title>Genome sequence and genetic diversity analysis of an under-domesticated orphan crop, white fonio (Digitaria exilis).</title>
        <authorList>
            <person name="Bennetzen J.L."/>
            <person name="Chen S."/>
            <person name="Ma X."/>
            <person name="Wang X."/>
            <person name="Yssel A.E.J."/>
            <person name="Chaluvadi S.R."/>
            <person name="Johnson M."/>
            <person name="Gangashetty P."/>
            <person name="Hamidou F."/>
            <person name="Sanogo M.D."/>
            <person name="Zwaenepoel A."/>
            <person name="Wallace J."/>
            <person name="Van De Peer Y."/>
            <person name="Van Deynze A."/>
        </authorList>
    </citation>
    <scope>NUCLEOTIDE SEQUENCE</scope>
    <source>
        <tissue evidence="3">Leaves</tissue>
    </source>
</reference>
<name>A0A835EQL4_9POAL</name>
<evidence type="ECO:0000313" key="3">
    <source>
        <dbReference type="EMBL" id="KAF8714240.1"/>
    </source>
</evidence>
<keyword evidence="1" id="KW-0472">Membrane</keyword>
<dbReference type="Pfam" id="PF04578">
    <property type="entry name" value="DUF594"/>
    <property type="match status" value="1"/>
</dbReference>
<feature type="transmembrane region" description="Helical" evidence="1">
    <location>
        <begin position="66"/>
        <end position="83"/>
    </location>
</feature>
<dbReference type="EMBL" id="JACEFO010001737">
    <property type="protein sequence ID" value="KAF8714240.1"/>
    <property type="molecule type" value="Genomic_DNA"/>
</dbReference>
<feature type="transmembrane region" description="Helical" evidence="1">
    <location>
        <begin position="346"/>
        <end position="365"/>
    </location>
</feature>
<gene>
    <name evidence="3" type="ORF">HU200_027843</name>
</gene>
<protein>
    <recommendedName>
        <fullName evidence="2">DUF4220 domain-containing protein</fullName>
    </recommendedName>
</protein>
<dbReference type="InterPro" id="IPR007658">
    <property type="entry name" value="DUF594"/>
</dbReference>
<evidence type="ECO:0000259" key="2">
    <source>
        <dbReference type="Pfam" id="PF13968"/>
    </source>
</evidence>
<sequence length="961" mass="108793">MGTMEQHFGKPMATTLLHQHRDIWKTPRGIVVRIEALTLVAITLSFFLATFGSCRRWSNRWVIQKGFLVANALFLSLGTYSIGLMQSSPVKSEMYPIWAVSLLSLLCCVDSITAYSLEFKSQLWKMVYQLCLYCGYVLLMSISTKSSGVGNIAVGVLSTITLMKGFHRTQALVVPGRMRSMIRAAPHRWERKIRRESAESVTKSILVVHLSLDHQEARPMIPGQDEKPKHSHGDVTLLQINSRPEASEEAKEPGVNVVEACKDVCLALSLSHVLQRRLLGRNERILEVRTQDNELVSSWIVLRRDDGAVDYERALKVVELELAFLYDIQFTSNAFLHYYQAKTASVWAVASIIGVMFVGVAAIAIPARTTRQQAGALETTTGDLIVTGVVVVSLGLLQVLQVLRCWTSNWARVAFACDYVRNNQGIGGWQMRLRASLTRRSHWFHSYLWQNKIGQLSLVESVSKRRECNNKLYRKFKGWVSQGYSPLSRMLGLVYFEQMLHELLGSSHKGASVVELHADVKAAIADFLRETIKSDRARPWSRTTEVPIRQLDFGRHKIIDPEGYLDDKTYTRLILVWHIATCYCELAQQRDKQEAATAVVEKNHRVASLVSRYCAHLVASVPRLLPGQPMDTKDAYKVVSKKVGELVGGAKDRLASMERAIEMEVLCNVEDELCALEKKRATSGEWLREAKDALGALGGEEAEAGIEALERVLEKLCGAQLMLSMHQSSRLERLLDELGAVERGMERQKQALLAKSASSVADYMMEKEREAVRQANHELRGIEWPMKTEGHALHELGVYLAAKGEEAASLGWRWEWEESSQRLLLATVEEEMERVTQAVHGARDKLSQVIKEWERRGIRRSPEKRNASFGDIIWWSALDLGDRLQRLPAPERWKLLVEFWVKALVYAAASDCVEEHMQQLAQGGEFITHLWALLSHHGILSWRQEENDPFYSWPVDEERGT</sequence>
<comment type="caution">
    <text evidence="3">The sequence shown here is derived from an EMBL/GenBank/DDBJ whole genome shotgun (WGS) entry which is preliminary data.</text>
</comment>
<dbReference type="InterPro" id="IPR025315">
    <property type="entry name" value="DUF4220"/>
</dbReference>
<evidence type="ECO:0000256" key="1">
    <source>
        <dbReference type="SAM" id="Phobius"/>
    </source>
</evidence>
<keyword evidence="4" id="KW-1185">Reference proteome</keyword>
<dbReference type="AlphaFoldDB" id="A0A835EQL4"/>
<keyword evidence="1" id="KW-1133">Transmembrane helix</keyword>